<dbReference type="InterPro" id="IPR036770">
    <property type="entry name" value="Ankyrin_rpt-contain_sf"/>
</dbReference>
<dbReference type="SUPFAM" id="SSF48403">
    <property type="entry name" value="Ankyrin repeat"/>
    <property type="match status" value="1"/>
</dbReference>
<reference evidence="4" key="1">
    <citation type="journal article" date="2020" name="Stud. Mycol.">
        <title>101 Dothideomycetes genomes: a test case for predicting lifestyles and emergence of pathogens.</title>
        <authorList>
            <person name="Haridas S."/>
            <person name="Albert R."/>
            <person name="Binder M."/>
            <person name="Bloem J."/>
            <person name="Labutti K."/>
            <person name="Salamov A."/>
            <person name="Andreopoulos B."/>
            <person name="Baker S."/>
            <person name="Barry K."/>
            <person name="Bills G."/>
            <person name="Bluhm B."/>
            <person name="Cannon C."/>
            <person name="Castanera R."/>
            <person name="Culley D."/>
            <person name="Daum C."/>
            <person name="Ezra D."/>
            <person name="Gonzalez J."/>
            <person name="Henrissat B."/>
            <person name="Kuo A."/>
            <person name="Liang C."/>
            <person name="Lipzen A."/>
            <person name="Lutzoni F."/>
            <person name="Magnuson J."/>
            <person name="Mondo S."/>
            <person name="Nolan M."/>
            <person name="Ohm R."/>
            <person name="Pangilinan J."/>
            <person name="Park H.-J."/>
            <person name="Ramirez L."/>
            <person name="Alfaro M."/>
            <person name="Sun H."/>
            <person name="Tritt A."/>
            <person name="Yoshinaga Y."/>
            <person name="Zwiers L.-H."/>
            <person name="Turgeon B."/>
            <person name="Goodwin S."/>
            <person name="Spatafora J."/>
            <person name="Crous P."/>
            <person name="Grigoriev I."/>
        </authorList>
    </citation>
    <scope>NUCLEOTIDE SEQUENCE</scope>
    <source>
        <strain evidence="4">SCOH1-5</strain>
    </source>
</reference>
<feature type="repeat" description="ANK" evidence="3">
    <location>
        <begin position="218"/>
        <end position="250"/>
    </location>
</feature>
<evidence type="ECO:0000313" key="5">
    <source>
        <dbReference type="Proteomes" id="UP000799539"/>
    </source>
</evidence>
<dbReference type="Proteomes" id="UP000799539">
    <property type="component" value="Unassembled WGS sequence"/>
</dbReference>
<accession>A0A6A6FGK8</accession>
<dbReference type="SMART" id="SM00248">
    <property type="entry name" value="ANK"/>
    <property type="match status" value="4"/>
</dbReference>
<evidence type="ECO:0000256" key="1">
    <source>
        <dbReference type="ARBA" id="ARBA00022737"/>
    </source>
</evidence>
<sequence length="297" mass="32193">MADLRDFAAKCVNPFPERQSDYHYPAQRLASEESGASPGDGMRAHAAGDALIKSVSLPNTKALQHLLDMGASPYSFAVEVAAMKNNQIALSLFFKHGWPVNKPLQDGAAPPVLHCAVSSEGLLSWLLKEGADPNVASNTDDTALSTAVQSGTPRAVRMLLYAGGNVRRGNLLHRALDRDSSWDVVEIIHLLISKGARIDEIEHASRPVLQKSCRLPEDRGTALHRACYLGKTLAVDTLLRHGANVYANQVRDDQRGTRYRTPIQVDKEEGYDEIIVLLEEAASGGGGLTRAHPIAFS</sequence>
<gene>
    <name evidence="4" type="ORF">CERZMDRAFT_84832</name>
</gene>
<keyword evidence="1" id="KW-0677">Repeat</keyword>
<evidence type="ECO:0000313" key="4">
    <source>
        <dbReference type="EMBL" id="KAF2212511.1"/>
    </source>
</evidence>
<dbReference type="Pfam" id="PF00023">
    <property type="entry name" value="Ank"/>
    <property type="match status" value="1"/>
</dbReference>
<dbReference type="InterPro" id="IPR050745">
    <property type="entry name" value="Multifunctional_regulatory"/>
</dbReference>
<dbReference type="EMBL" id="ML992673">
    <property type="protein sequence ID" value="KAF2212511.1"/>
    <property type="molecule type" value="Genomic_DNA"/>
</dbReference>
<proteinExistence type="predicted"/>
<keyword evidence="5" id="KW-1185">Reference proteome</keyword>
<protein>
    <submittedName>
        <fullName evidence="4">Uncharacterized protein</fullName>
    </submittedName>
</protein>
<dbReference type="Gene3D" id="1.25.40.20">
    <property type="entry name" value="Ankyrin repeat-containing domain"/>
    <property type="match status" value="1"/>
</dbReference>
<dbReference type="PANTHER" id="PTHR24189:SF50">
    <property type="entry name" value="ANKYRIN REPEAT AND SOCS BOX PROTEIN 2"/>
    <property type="match status" value="1"/>
</dbReference>
<dbReference type="PROSITE" id="PS50297">
    <property type="entry name" value="ANK_REP_REGION"/>
    <property type="match status" value="1"/>
</dbReference>
<name>A0A6A6FGK8_9PEZI</name>
<evidence type="ECO:0000256" key="2">
    <source>
        <dbReference type="ARBA" id="ARBA00023043"/>
    </source>
</evidence>
<dbReference type="Pfam" id="PF12796">
    <property type="entry name" value="Ank_2"/>
    <property type="match status" value="1"/>
</dbReference>
<dbReference type="AlphaFoldDB" id="A0A6A6FGK8"/>
<dbReference type="PANTHER" id="PTHR24189">
    <property type="entry name" value="MYOTROPHIN"/>
    <property type="match status" value="1"/>
</dbReference>
<dbReference type="InterPro" id="IPR002110">
    <property type="entry name" value="Ankyrin_rpt"/>
</dbReference>
<keyword evidence="2 3" id="KW-0040">ANK repeat</keyword>
<dbReference type="OrthoDB" id="426293at2759"/>
<organism evidence="4 5">
    <name type="scientific">Cercospora zeae-maydis SCOH1-5</name>
    <dbReference type="NCBI Taxonomy" id="717836"/>
    <lineage>
        <taxon>Eukaryota</taxon>
        <taxon>Fungi</taxon>
        <taxon>Dikarya</taxon>
        <taxon>Ascomycota</taxon>
        <taxon>Pezizomycotina</taxon>
        <taxon>Dothideomycetes</taxon>
        <taxon>Dothideomycetidae</taxon>
        <taxon>Mycosphaerellales</taxon>
        <taxon>Mycosphaerellaceae</taxon>
        <taxon>Cercospora</taxon>
    </lineage>
</organism>
<dbReference type="PROSITE" id="PS50088">
    <property type="entry name" value="ANK_REPEAT"/>
    <property type="match status" value="1"/>
</dbReference>
<evidence type="ECO:0000256" key="3">
    <source>
        <dbReference type="PROSITE-ProRule" id="PRU00023"/>
    </source>
</evidence>